<dbReference type="EMBL" id="CAJFDH010000001">
    <property type="protein sequence ID" value="CAD5206263.1"/>
    <property type="molecule type" value="Genomic_DNA"/>
</dbReference>
<dbReference type="GO" id="GO:0007411">
    <property type="term" value="P:axon guidance"/>
    <property type="evidence" value="ECO:0007669"/>
    <property type="project" value="TreeGrafter"/>
</dbReference>
<evidence type="ECO:0000256" key="2">
    <source>
        <dbReference type="ARBA" id="ARBA00023136"/>
    </source>
</evidence>
<dbReference type="InterPro" id="IPR015943">
    <property type="entry name" value="WD40/YVTN_repeat-like_dom_sf"/>
</dbReference>
<evidence type="ECO:0000256" key="7">
    <source>
        <dbReference type="SAM" id="SignalP"/>
    </source>
</evidence>
<evidence type="ECO:0000256" key="1">
    <source>
        <dbReference type="ARBA" id="ARBA00004370"/>
    </source>
</evidence>
<dbReference type="OrthoDB" id="9988752at2759"/>
<keyword evidence="6" id="KW-0812">Transmembrane</keyword>
<dbReference type="InterPro" id="IPR002165">
    <property type="entry name" value="Plexin_repeat"/>
</dbReference>
<evidence type="ECO:0000259" key="8">
    <source>
        <dbReference type="PROSITE" id="PS51004"/>
    </source>
</evidence>
<comment type="caution">
    <text evidence="9">The sequence shown here is derived from an EMBL/GenBank/DDBJ whole genome shotgun (WGS) entry which is preliminary data.</text>
</comment>
<keyword evidence="3" id="KW-1015">Disulfide bond</keyword>
<dbReference type="SUPFAM" id="SSF103575">
    <property type="entry name" value="Plexin repeat"/>
    <property type="match status" value="1"/>
</dbReference>
<dbReference type="Pfam" id="PF01437">
    <property type="entry name" value="PSI"/>
    <property type="match status" value="1"/>
</dbReference>
<feature type="transmembrane region" description="Helical" evidence="6">
    <location>
        <begin position="625"/>
        <end position="646"/>
    </location>
</feature>
<keyword evidence="7" id="KW-0732">Signal</keyword>
<name>A0A811JSK0_9BILA</name>
<evidence type="ECO:0000256" key="4">
    <source>
        <dbReference type="ARBA" id="ARBA00023180"/>
    </source>
</evidence>
<organism evidence="9 10">
    <name type="scientific">Bursaphelenchus okinawaensis</name>
    <dbReference type="NCBI Taxonomy" id="465554"/>
    <lineage>
        <taxon>Eukaryota</taxon>
        <taxon>Metazoa</taxon>
        <taxon>Ecdysozoa</taxon>
        <taxon>Nematoda</taxon>
        <taxon>Chromadorea</taxon>
        <taxon>Rhabditida</taxon>
        <taxon>Tylenchina</taxon>
        <taxon>Tylenchomorpha</taxon>
        <taxon>Aphelenchoidea</taxon>
        <taxon>Aphelenchoididae</taxon>
        <taxon>Bursaphelenchus</taxon>
    </lineage>
</organism>
<dbReference type="GO" id="GO:0071526">
    <property type="term" value="P:semaphorin-plexin signaling pathway"/>
    <property type="evidence" value="ECO:0007669"/>
    <property type="project" value="TreeGrafter"/>
</dbReference>
<dbReference type="EMBL" id="CAJFCW020000001">
    <property type="protein sequence ID" value="CAG9081069.1"/>
    <property type="molecule type" value="Genomic_DNA"/>
</dbReference>
<dbReference type="PANTHER" id="PTHR11036">
    <property type="entry name" value="SEMAPHORIN"/>
    <property type="match status" value="1"/>
</dbReference>
<dbReference type="SUPFAM" id="SSF101912">
    <property type="entry name" value="Sema domain"/>
    <property type="match status" value="1"/>
</dbReference>
<evidence type="ECO:0000256" key="5">
    <source>
        <dbReference type="PROSITE-ProRule" id="PRU00352"/>
    </source>
</evidence>
<feature type="domain" description="Sema" evidence="8">
    <location>
        <begin position="25"/>
        <end position="482"/>
    </location>
</feature>
<evidence type="ECO:0000313" key="10">
    <source>
        <dbReference type="Proteomes" id="UP000614601"/>
    </source>
</evidence>
<dbReference type="AlphaFoldDB" id="A0A811JSK0"/>
<dbReference type="InterPro" id="IPR001627">
    <property type="entry name" value="Semap_dom"/>
</dbReference>
<dbReference type="GO" id="GO:0030215">
    <property type="term" value="F:semaphorin receptor binding"/>
    <property type="evidence" value="ECO:0007669"/>
    <property type="project" value="InterPro"/>
</dbReference>
<dbReference type="Pfam" id="PF01403">
    <property type="entry name" value="Sema"/>
    <property type="match status" value="1"/>
</dbReference>
<evidence type="ECO:0000256" key="3">
    <source>
        <dbReference type="ARBA" id="ARBA00023157"/>
    </source>
</evidence>
<dbReference type="Proteomes" id="UP000783686">
    <property type="component" value="Unassembled WGS sequence"/>
</dbReference>
<comment type="caution">
    <text evidence="5">Lacks conserved residue(s) required for the propagation of feature annotation.</text>
</comment>
<dbReference type="GO" id="GO:0005886">
    <property type="term" value="C:plasma membrane"/>
    <property type="evidence" value="ECO:0007669"/>
    <property type="project" value="TreeGrafter"/>
</dbReference>
<feature type="signal peptide" evidence="7">
    <location>
        <begin position="1"/>
        <end position="19"/>
    </location>
</feature>
<protein>
    <recommendedName>
        <fullName evidence="8">Sema domain-containing protein</fullName>
    </recommendedName>
</protein>
<dbReference type="Gene3D" id="3.30.1680.10">
    <property type="entry name" value="ligand-binding face of the semaphorins, domain 2"/>
    <property type="match status" value="1"/>
</dbReference>
<dbReference type="PROSITE" id="PS51004">
    <property type="entry name" value="SEMA"/>
    <property type="match status" value="1"/>
</dbReference>
<keyword evidence="2 6" id="KW-0472">Membrane</keyword>
<dbReference type="GO" id="GO:0045499">
    <property type="term" value="F:chemorepellent activity"/>
    <property type="evidence" value="ECO:0007669"/>
    <property type="project" value="TreeGrafter"/>
</dbReference>
<evidence type="ECO:0000313" key="9">
    <source>
        <dbReference type="EMBL" id="CAD5206263.1"/>
    </source>
</evidence>
<dbReference type="Proteomes" id="UP000614601">
    <property type="component" value="Unassembled WGS sequence"/>
</dbReference>
<dbReference type="GO" id="GO:0030335">
    <property type="term" value="P:positive regulation of cell migration"/>
    <property type="evidence" value="ECO:0007669"/>
    <property type="project" value="TreeGrafter"/>
</dbReference>
<keyword evidence="6" id="KW-1133">Transmembrane helix</keyword>
<reference evidence="9" key="1">
    <citation type="submission" date="2020-09" db="EMBL/GenBank/DDBJ databases">
        <authorList>
            <person name="Kikuchi T."/>
        </authorList>
    </citation>
    <scope>NUCLEOTIDE SEQUENCE</scope>
    <source>
        <strain evidence="9">SH1</strain>
    </source>
</reference>
<dbReference type="PANTHER" id="PTHR11036:SF127">
    <property type="entry name" value="SEMAPHORIN-1A"/>
    <property type="match status" value="1"/>
</dbReference>
<sequence length="696" mass="79060">MNAPETGFTLFWLLTLVTADPREYDLRIPENQPVEFRKYGDAASVDYFRLLEIDDAHLIIGAADNVHNISIDLFERISLYEWPSGQKEINDCNMKTADQTACRNYVRVLSRSEKDGTLLICGTNAFKPSCRLINSRHETLVEFIGTGISPLDPRHNTSFLRDGDLLYSATVADFDGNDALVFRRNITKPEDRGIRTQRQNIMLLNKPQFVGTLQSEKYIYFFFREEATESSDATTHSRVARVCKNDNGGPQEYEAEWTSFTKARLNCSIPEKNKPFYFDEIISVSSITHNWHGKPKSMVYATFVSEFNFLRHSVVCAFGIEEIDRLFATSDILSMDFESKRWTRKPRNENPNTQKLGQCSANSRDLSEEEIIQMRKTPLMADSVPNLFGKAVGIYRGSDNYNQIVVLEGVSSFDGPVDVLYVGTDQGNVIKMTNLGMNSTDRDPIHQVAVYKISNLPIRRLLITQNRYLIVVTDPVVYRLPLHLCSTYDTCEDCVNSRDPHCYWKQGQCRSSTLPSNRSKLAFQDIFSRQPAVCVEAKKHDKPKDTTTTTTEATKTEMPKINKDKFRNVTYGALTVDGTGICNCTTLKSHIERRKCHCPNVENVELVQPVVAEEVNISPLSRIPWWIYIVLVLAIIQTLGLIALCLRLRKKRMAKTKSSSGQKQMLSVINAYAPTITDAIPPKIGPTYATYDTFRR</sequence>
<feature type="chain" id="PRO_5044131595" description="Sema domain-containing protein" evidence="7">
    <location>
        <begin position="20"/>
        <end position="696"/>
    </location>
</feature>
<dbReference type="InterPro" id="IPR027231">
    <property type="entry name" value="Semaphorin"/>
</dbReference>
<keyword evidence="4" id="KW-0325">Glycoprotein</keyword>
<keyword evidence="10" id="KW-1185">Reference proteome</keyword>
<accession>A0A811JSK0</accession>
<comment type="subcellular location">
    <subcellularLocation>
        <location evidence="1">Membrane</location>
    </subcellularLocation>
</comment>
<dbReference type="SMART" id="SM00630">
    <property type="entry name" value="Sema"/>
    <property type="match status" value="1"/>
</dbReference>
<dbReference type="Gene3D" id="2.130.10.10">
    <property type="entry name" value="YVTN repeat-like/Quinoprotein amine dehydrogenase"/>
    <property type="match status" value="1"/>
</dbReference>
<proteinExistence type="predicted"/>
<gene>
    <name evidence="9" type="ORF">BOKJ2_LOCUS947</name>
</gene>
<dbReference type="InterPro" id="IPR036352">
    <property type="entry name" value="Semap_dom_sf"/>
</dbReference>
<evidence type="ECO:0000256" key="6">
    <source>
        <dbReference type="SAM" id="Phobius"/>
    </source>
</evidence>